<comment type="caution">
    <text evidence="1">The sequence shown here is derived from an EMBL/GenBank/DDBJ whole genome shotgun (WGS) entry which is preliminary data.</text>
</comment>
<reference evidence="1 2" key="1">
    <citation type="submission" date="2019-11" db="EMBL/GenBank/DDBJ databases">
        <title>Isolation of a new High Light Tolerant Cyanobacteria.</title>
        <authorList>
            <person name="Dobson Z."/>
            <person name="Vaughn N."/>
            <person name="Vaughn M."/>
            <person name="Fromme P."/>
            <person name="Mazor Y."/>
        </authorList>
    </citation>
    <scope>NUCLEOTIDE SEQUENCE [LARGE SCALE GENOMIC DNA]</scope>
    <source>
        <strain evidence="1 2">0216</strain>
    </source>
</reference>
<accession>A0A844GXG6</accession>
<proteinExistence type="predicted"/>
<dbReference type="AlphaFoldDB" id="A0A844GXG6"/>
<dbReference type="EMBL" id="WMIA01000015">
    <property type="protein sequence ID" value="MTF39638.1"/>
    <property type="molecule type" value="Genomic_DNA"/>
</dbReference>
<evidence type="ECO:0000313" key="1">
    <source>
        <dbReference type="EMBL" id="MTF39638.1"/>
    </source>
</evidence>
<organism evidence="1 2">
    <name type="scientific">Cyanobacterium aponinum 0216</name>
    <dbReference type="NCBI Taxonomy" id="2676140"/>
    <lineage>
        <taxon>Bacteria</taxon>
        <taxon>Bacillati</taxon>
        <taxon>Cyanobacteriota</taxon>
        <taxon>Cyanophyceae</taxon>
        <taxon>Oscillatoriophycideae</taxon>
        <taxon>Chroococcales</taxon>
        <taxon>Geminocystaceae</taxon>
        <taxon>Cyanobacterium</taxon>
    </lineage>
</organism>
<protein>
    <submittedName>
        <fullName evidence="1">Uncharacterized protein</fullName>
    </submittedName>
</protein>
<sequence length="546" mass="64288">MLFTKETPILYYEARSHQRWLNREYILFPAYYYRVLAPRVSSRKLNILEKAVLGICRIGAFTAQEIGGKLDIGRDLSALIISELQYNNFIDHQGLITKKGKQILEDELIETEDLIAGYVFQEPWQGELFPRFIENLEYAETRFNDNGFPELVLGTTGKPFYQRIFMPLPINNTLMVKPTPRDILRAIKIHNQTLTNRNREKDVEANEQLWNIEKQPDLKRISFIEEQPQPVWLATFIYTPESNFDEFTENNWQISDPFGLGDSPWLYRQINKCCQKQDNFPLQKSINNLLNSNTKLNESKERQEKRQDLMIYHEEAINIIENKLSLEILKWDDLYKGLIVIERTYLELELSSKNKQNINYINYFINDKLEDIVIKCQKLLENIFLIIGDQYPTEKCWEILDHRDKEYNKIILEQIVEKIGFKPLKNESNNSNLKLPKSLLSVDINKIKSASDHQSGSLRGYVIASLLTAYNYEQHPLYLFAQKMPNLLFELDKLADLRNKSGHYSSQKLTQEIVKKQIALVYQLIELFLQTNFHKPIELKEEVIYV</sequence>
<evidence type="ECO:0000313" key="2">
    <source>
        <dbReference type="Proteomes" id="UP000437131"/>
    </source>
</evidence>
<gene>
    <name evidence="1" type="ORF">GGC33_11965</name>
</gene>
<dbReference type="Proteomes" id="UP000437131">
    <property type="component" value="Unassembled WGS sequence"/>
</dbReference>
<name>A0A844GXG6_9CHRO</name>
<dbReference type="RefSeq" id="WP_155084148.1">
    <property type="nucleotide sequence ID" value="NZ_WMIA01000015.1"/>
</dbReference>